<dbReference type="UniPathway" id="UPA00138"/>
<evidence type="ECO:0000256" key="14">
    <source>
        <dbReference type="RuleBase" id="RU363013"/>
    </source>
</evidence>
<dbReference type="OrthoDB" id="9809429at2"/>
<dbReference type="GO" id="GO:0006096">
    <property type="term" value="P:glycolytic process"/>
    <property type="evidence" value="ECO:0007669"/>
    <property type="project" value="UniProtKB-UniRule"/>
</dbReference>
<dbReference type="UniPathway" id="UPA00109">
    <property type="reaction ID" value="UER00189"/>
</dbReference>
<dbReference type="SUPFAM" id="SSF51351">
    <property type="entry name" value="Triosephosphate isomerase (TIM)"/>
    <property type="match status" value="1"/>
</dbReference>
<gene>
    <name evidence="13 15" type="primary">tpiA</name>
    <name evidence="15" type="ORF">ERCICURV3402_391</name>
</gene>
<evidence type="ECO:0000256" key="5">
    <source>
        <dbReference type="ARBA" id="ARBA00011738"/>
    </source>
</evidence>
<dbReference type="HAMAP" id="MF_00147_B">
    <property type="entry name" value="TIM_B"/>
    <property type="match status" value="1"/>
</dbReference>
<dbReference type="Pfam" id="PF00121">
    <property type="entry name" value="TIM"/>
    <property type="match status" value="1"/>
</dbReference>
<dbReference type="GeneID" id="66304669"/>
<dbReference type="Gene3D" id="3.20.20.70">
    <property type="entry name" value="Aldolase class I"/>
    <property type="match status" value="1"/>
</dbReference>
<dbReference type="GO" id="GO:0005829">
    <property type="term" value="C:cytosol"/>
    <property type="evidence" value="ECO:0007669"/>
    <property type="project" value="TreeGrafter"/>
</dbReference>
<dbReference type="CDD" id="cd00311">
    <property type="entry name" value="TIM"/>
    <property type="match status" value="1"/>
</dbReference>
<evidence type="ECO:0000256" key="9">
    <source>
        <dbReference type="ARBA" id="ARBA00022490"/>
    </source>
</evidence>
<evidence type="ECO:0000256" key="11">
    <source>
        <dbReference type="ARBA" id="ARBA00023235"/>
    </source>
</evidence>
<dbReference type="NCBIfam" id="TIGR00419">
    <property type="entry name" value="tim"/>
    <property type="match status" value="1"/>
</dbReference>
<evidence type="ECO:0000256" key="8">
    <source>
        <dbReference type="ARBA" id="ARBA00022432"/>
    </source>
</evidence>
<dbReference type="InterPro" id="IPR022896">
    <property type="entry name" value="TrioseP_Isoase_bac/euk"/>
</dbReference>
<comment type="function">
    <text evidence="12 13">Involved in the gluconeogenesis. Catalyzes stereospecifically the conversion of dihydroxyacetone phosphate (DHAP) to D-glyceraldehyde-3-phosphate (G3P).</text>
</comment>
<feature type="binding site" evidence="13">
    <location>
        <position position="173"/>
    </location>
    <ligand>
        <name>substrate</name>
    </ligand>
</feature>
<comment type="subunit">
    <text evidence="5 13 14">Homodimer.</text>
</comment>
<proteinExistence type="inferred from homology"/>
<dbReference type="PANTHER" id="PTHR21139:SF42">
    <property type="entry name" value="TRIOSEPHOSPHATE ISOMERASE"/>
    <property type="match status" value="1"/>
</dbReference>
<dbReference type="GO" id="GO:0019563">
    <property type="term" value="P:glycerol catabolic process"/>
    <property type="evidence" value="ECO:0007669"/>
    <property type="project" value="TreeGrafter"/>
</dbReference>
<dbReference type="PROSITE" id="PS00171">
    <property type="entry name" value="TIM_1"/>
    <property type="match status" value="1"/>
</dbReference>
<evidence type="ECO:0000256" key="13">
    <source>
        <dbReference type="HAMAP-Rule" id="MF_00147"/>
    </source>
</evidence>
<keyword evidence="10 13" id="KW-0324">Glycolysis</keyword>
<evidence type="ECO:0000313" key="16">
    <source>
        <dbReference type="Proteomes" id="UP000294441"/>
    </source>
</evidence>
<dbReference type="InterPro" id="IPR013785">
    <property type="entry name" value="Aldolase_TIM"/>
</dbReference>
<evidence type="ECO:0000256" key="1">
    <source>
        <dbReference type="ARBA" id="ARBA00000474"/>
    </source>
</evidence>
<evidence type="ECO:0000256" key="12">
    <source>
        <dbReference type="ARBA" id="ARBA00055680"/>
    </source>
</evidence>
<reference evidence="15 16" key="1">
    <citation type="submission" date="2019-02" db="EMBL/GenBank/DDBJ databases">
        <authorList>
            <person name="Manzano-Marin A."/>
            <person name="Manzano-Marin A."/>
        </authorList>
    </citation>
    <scope>NUCLEOTIDE SEQUENCE [LARGE SCALE GENOMIC DNA]</scope>
    <source>
        <strain evidence="15 16">ErCicurvipes</strain>
    </source>
</reference>
<evidence type="ECO:0000313" key="15">
    <source>
        <dbReference type="EMBL" id="VFP82054.1"/>
    </source>
</evidence>
<organism evidence="15 16">
    <name type="scientific">Candidatus Erwinia haradaeae</name>
    <dbReference type="NCBI Taxonomy" id="1922217"/>
    <lineage>
        <taxon>Bacteria</taxon>
        <taxon>Pseudomonadati</taxon>
        <taxon>Pseudomonadota</taxon>
        <taxon>Gammaproteobacteria</taxon>
        <taxon>Enterobacterales</taxon>
        <taxon>Erwiniaceae</taxon>
        <taxon>Erwinia</taxon>
    </lineage>
</organism>
<dbReference type="FunFam" id="3.20.20.70:FF:000020">
    <property type="entry name" value="Triosephosphate isomerase"/>
    <property type="match status" value="1"/>
</dbReference>
<evidence type="ECO:0000256" key="10">
    <source>
        <dbReference type="ARBA" id="ARBA00023152"/>
    </source>
</evidence>
<evidence type="ECO:0000256" key="3">
    <source>
        <dbReference type="ARBA" id="ARBA00004939"/>
    </source>
</evidence>
<evidence type="ECO:0000256" key="7">
    <source>
        <dbReference type="ARBA" id="ARBA00019397"/>
    </source>
</evidence>
<dbReference type="PANTHER" id="PTHR21139">
    <property type="entry name" value="TRIOSEPHOSPHATE ISOMERASE"/>
    <property type="match status" value="1"/>
</dbReference>
<evidence type="ECO:0000256" key="4">
    <source>
        <dbReference type="ARBA" id="ARBA00007422"/>
    </source>
</evidence>
<comment type="subcellular location">
    <subcellularLocation>
        <location evidence="13 14">Cytoplasm</location>
    </subcellularLocation>
</comment>
<feature type="binding site" evidence="13">
    <location>
        <begin position="233"/>
        <end position="234"/>
    </location>
    <ligand>
        <name>substrate</name>
    </ligand>
</feature>
<keyword evidence="8 13" id="KW-0312">Gluconeogenesis</keyword>
<protein>
    <recommendedName>
        <fullName evidence="7 13">Triosephosphate isomerase</fullName>
        <shortName evidence="13">TIM</shortName>
        <shortName evidence="13">TPI</shortName>
        <ecNumber evidence="6 13">5.3.1.1</ecNumber>
    </recommendedName>
    <alternativeName>
        <fullName evidence="13">Triose-phosphate isomerase</fullName>
    </alternativeName>
</protein>
<dbReference type="EC" id="5.3.1.1" evidence="6 13"/>
<dbReference type="Proteomes" id="UP000294441">
    <property type="component" value="Chromosome 1"/>
</dbReference>
<feature type="active site" description="Electrophile" evidence="13">
    <location>
        <position position="95"/>
    </location>
</feature>
<dbReference type="InterPro" id="IPR000652">
    <property type="entry name" value="Triosephosphate_isomerase"/>
</dbReference>
<accession>A0A451D8M8</accession>
<feature type="active site" description="Proton acceptor" evidence="13">
    <location>
        <position position="167"/>
    </location>
</feature>
<comment type="pathway">
    <text evidence="2 13 14">Carbohydrate biosynthesis; gluconeogenesis.</text>
</comment>
<dbReference type="PROSITE" id="PS51440">
    <property type="entry name" value="TIM_2"/>
    <property type="match status" value="1"/>
</dbReference>
<dbReference type="GO" id="GO:0004807">
    <property type="term" value="F:triose-phosphate isomerase activity"/>
    <property type="evidence" value="ECO:0007669"/>
    <property type="project" value="UniProtKB-UniRule"/>
</dbReference>
<sequence length="254" mass="28168">MRRPFIMGNWKLNGNKDTVNKLIFNLCQKINDITGCVVGIAPPVIYLERARKALNNSPIVLAAQNVDVHLSGAFTGDISANMLKDIGIRYVIIGHSERRIWHKETDAIIAQKFSVLKKIGLIPILCIGETAKEKEEGRTKEICIRQIDAILCSQGVDAFYNTVIAYEPVWSIGTGKSEVPTKVQILHKFIRDYIMKKDKTIANQVIIQYGGSVTNENAEELFSQPDIDGVLVGGASLQAKVFLDIITIAMEKKA</sequence>
<feature type="binding site" evidence="13">
    <location>
        <position position="212"/>
    </location>
    <ligand>
        <name>substrate</name>
    </ligand>
</feature>
<comment type="pathway">
    <text evidence="3">Carbohydrate metabolism; erythritol degradation.</text>
</comment>
<comment type="pathway">
    <text evidence="13 14">Carbohydrate degradation; glycolysis; D-glyceraldehyde 3-phosphate from glycerone phosphate: step 1/1.</text>
</comment>
<dbReference type="RefSeq" id="WP_157992910.1">
    <property type="nucleotide sequence ID" value="NZ_LR217713.1"/>
</dbReference>
<dbReference type="EMBL" id="LR217713">
    <property type="protein sequence ID" value="VFP82054.1"/>
    <property type="molecule type" value="Genomic_DNA"/>
</dbReference>
<dbReference type="GO" id="GO:0046166">
    <property type="term" value="P:glyceraldehyde-3-phosphate biosynthetic process"/>
    <property type="evidence" value="ECO:0007669"/>
    <property type="project" value="TreeGrafter"/>
</dbReference>
<comment type="catalytic activity">
    <reaction evidence="1 13 14">
        <text>D-glyceraldehyde 3-phosphate = dihydroxyacetone phosphate</text>
        <dbReference type="Rhea" id="RHEA:18585"/>
        <dbReference type="ChEBI" id="CHEBI:57642"/>
        <dbReference type="ChEBI" id="CHEBI:59776"/>
        <dbReference type="EC" id="5.3.1.1"/>
    </reaction>
</comment>
<comment type="similarity">
    <text evidence="4 13 14">Belongs to the triosephosphate isomerase family.</text>
</comment>
<dbReference type="InterPro" id="IPR020861">
    <property type="entry name" value="Triosephosphate_isomerase_AS"/>
</dbReference>
<evidence type="ECO:0000256" key="6">
    <source>
        <dbReference type="ARBA" id="ARBA00011940"/>
    </source>
</evidence>
<keyword evidence="9 13" id="KW-0963">Cytoplasm</keyword>
<dbReference type="AlphaFoldDB" id="A0A451D8M8"/>
<keyword evidence="11 13" id="KW-0413">Isomerase</keyword>
<feature type="binding site" evidence="13">
    <location>
        <begin position="9"/>
        <end position="11"/>
    </location>
    <ligand>
        <name>substrate</name>
    </ligand>
</feature>
<evidence type="ECO:0000256" key="2">
    <source>
        <dbReference type="ARBA" id="ARBA00004742"/>
    </source>
</evidence>
<name>A0A451D8M8_9GAMM</name>
<dbReference type="InterPro" id="IPR035990">
    <property type="entry name" value="TIM_sf"/>
</dbReference>
<dbReference type="GO" id="GO:0006094">
    <property type="term" value="P:gluconeogenesis"/>
    <property type="evidence" value="ECO:0007669"/>
    <property type="project" value="UniProtKB-UniRule"/>
</dbReference>